<dbReference type="EMBL" id="CABVLZ010000001">
    <property type="protein sequence ID" value="VVU94587.1"/>
    <property type="molecule type" value="Genomic_DNA"/>
</dbReference>
<accession>A0A5E8CHQ8</accession>
<protein>
    <submittedName>
        <fullName evidence="1">Uncharacterized protein</fullName>
    </submittedName>
</protein>
<organism evidence="1">
    <name type="scientific">seawater metagenome</name>
    <dbReference type="NCBI Taxonomy" id="1561972"/>
    <lineage>
        <taxon>unclassified sequences</taxon>
        <taxon>metagenomes</taxon>
        <taxon>ecological metagenomes</taxon>
    </lineage>
</organism>
<name>A0A5E8CHQ8_9ZZZZ</name>
<proteinExistence type="predicted"/>
<evidence type="ECO:0000313" key="1">
    <source>
        <dbReference type="EMBL" id="VVU94587.1"/>
    </source>
</evidence>
<gene>
    <name evidence="1" type="ORF">CPAV1605_312</name>
</gene>
<dbReference type="AlphaFoldDB" id="A0A5E8CHQ8"/>
<sequence>MGINYSKLLDCLNPEKLSKRYNIFGIKKNKNHSIIKESDYIKLDELTFNS</sequence>
<reference evidence="1" key="1">
    <citation type="submission" date="2019-09" db="EMBL/GenBank/DDBJ databases">
        <authorList>
            <person name="Needham M D."/>
        </authorList>
    </citation>
    <scope>NUCLEOTIDE SEQUENCE</scope>
</reference>